<dbReference type="InterPro" id="IPR002560">
    <property type="entry name" value="Transposase_DDE"/>
</dbReference>
<accession>A0A1H3VGT7</accession>
<dbReference type="PANTHER" id="PTHR33498">
    <property type="entry name" value="TRANSPOSASE FOR INSERTION SEQUENCE ELEMENT IS1557"/>
    <property type="match status" value="1"/>
</dbReference>
<dbReference type="Pfam" id="PF01610">
    <property type="entry name" value="DDE_Tnp_ISL3"/>
    <property type="match status" value="1"/>
</dbReference>
<organism evidence="3 4">
    <name type="scientific">Arachidicoccus rhizosphaerae</name>
    <dbReference type="NCBI Taxonomy" id="551991"/>
    <lineage>
        <taxon>Bacteria</taxon>
        <taxon>Pseudomonadati</taxon>
        <taxon>Bacteroidota</taxon>
        <taxon>Chitinophagia</taxon>
        <taxon>Chitinophagales</taxon>
        <taxon>Chitinophagaceae</taxon>
        <taxon>Arachidicoccus</taxon>
    </lineage>
</organism>
<sequence>MALNLSSPWEITKMELTKPDGLKRGQLDIYIDFTAGSQFVDDKGNFCGVYDTEERKWQHLNFFEHNCFLHARVPRIKQKDGKVKTVQVPWARPGSGFTLLFEAFAMLLIEYEMPVNKVGSTLRIEPHRVWRVFNHWVEKGVEKDTLSTVKNVGIDDTSSKKGHNYITVNVDLDTRRVIHVCKDRGSDAIAELADVLKLKGGSPVAVEKVAIDMSPSYVSGVQTSLPNASITFDRFHVTAKLSEAMNEVRKLESKGNQMLKGHKYTVLKNSKNLSKTKQQELEFLLMMYPRLAEAYRLKLMFNDFWEITDTQEALTYLHFWCDMVDDTDIFPFKRFVKTVKAHWSGIINYVKSRINSGVMEGINNKIQLAKRRARGYRNIRNFKNMIYFIAGKMKFDYPYYPS</sequence>
<dbReference type="AlphaFoldDB" id="A0A1H3VGT7"/>
<evidence type="ECO:0000313" key="4">
    <source>
        <dbReference type="Proteomes" id="UP000199041"/>
    </source>
</evidence>
<dbReference type="Proteomes" id="UP000199041">
    <property type="component" value="Unassembled WGS sequence"/>
</dbReference>
<dbReference type="InterPro" id="IPR032877">
    <property type="entry name" value="Transposase_HTH"/>
</dbReference>
<feature type="domain" description="Transposase IS204/IS1001/IS1096/IS1165 helix-turn-helix" evidence="2">
    <location>
        <begin position="86"/>
        <end position="137"/>
    </location>
</feature>
<evidence type="ECO:0000259" key="2">
    <source>
        <dbReference type="Pfam" id="PF13542"/>
    </source>
</evidence>
<protein>
    <submittedName>
        <fullName evidence="3">Transposase</fullName>
    </submittedName>
</protein>
<dbReference type="STRING" id="551991.SAMN05192529_101112"/>
<proteinExistence type="predicted"/>
<dbReference type="Pfam" id="PF13542">
    <property type="entry name" value="HTH_Tnp_ISL3"/>
    <property type="match status" value="1"/>
</dbReference>
<evidence type="ECO:0000313" key="3">
    <source>
        <dbReference type="EMBL" id="SDZ74027.1"/>
    </source>
</evidence>
<evidence type="ECO:0000259" key="1">
    <source>
        <dbReference type="Pfam" id="PF01610"/>
    </source>
</evidence>
<dbReference type="EMBL" id="FNQY01000001">
    <property type="protein sequence ID" value="SDZ74027.1"/>
    <property type="molecule type" value="Genomic_DNA"/>
</dbReference>
<name>A0A1H3VGT7_9BACT</name>
<dbReference type="NCBIfam" id="NF033550">
    <property type="entry name" value="transpos_ISL3"/>
    <property type="match status" value="1"/>
</dbReference>
<gene>
    <name evidence="3" type="ORF">SAMN05192529_101112</name>
</gene>
<dbReference type="PANTHER" id="PTHR33498:SF1">
    <property type="entry name" value="TRANSPOSASE FOR INSERTION SEQUENCE ELEMENT IS1557"/>
    <property type="match status" value="1"/>
</dbReference>
<dbReference type="InterPro" id="IPR047951">
    <property type="entry name" value="Transpos_ISL3"/>
</dbReference>
<reference evidence="3 4" key="1">
    <citation type="submission" date="2016-10" db="EMBL/GenBank/DDBJ databases">
        <authorList>
            <person name="de Groot N.N."/>
        </authorList>
    </citation>
    <scope>NUCLEOTIDE SEQUENCE [LARGE SCALE GENOMIC DNA]</scope>
    <source>
        <strain evidence="3 4">Vu-144</strain>
    </source>
</reference>
<keyword evidence="4" id="KW-1185">Reference proteome</keyword>
<feature type="domain" description="Transposase IS204/IS1001/IS1096/IS1165 DDE" evidence="1">
    <location>
        <begin position="152"/>
        <end position="386"/>
    </location>
</feature>